<feature type="compositionally biased region" description="Polar residues" evidence="1">
    <location>
        <begin position="247"/>
        <end position="262"/>
    </location>
</feature>
<evidence type="ECO:0000256" key="1">
    <source>
        <dbReference type="SAM" id="MobiDB-lite"/>
    </source>
</evidence>
<dbReference type="AlphaFoldDB" id="A0A0S3SV14"/>
<accession>A0A0S3SV14</accession>
<proteinExistence type="predicted"/>
<gene>
    <name evidence="2" type="primary">Vigan.08G359600</name>
    <name evidence="2" type="ORF">VIGAN_08359600</name>
</gene>
<sequence length="393" mass="44302">MKKSEIMQREEDKIGRPSPYFLTAKKNCSSACKEKRITGRILNRLGGSRVLRFGYKRKQAAEEKGGAQSRNPETTAVGHWLPQSLTRNHPNCTSFHSQFLTSNNIHHLYPEHGLTSNCHSSSPNLSIFIHSQQSKYTHGYWGAIIFILLFIPHPPFDRGPLPTTRPSPSSSSLSILPTHFHYNTFFVFIPNTRTHIAHIIIINTDTFQTANTFLPPPSSASNSSSLSNHHTSRPTPVQHLSPPAPINHSQRPILNPPSSSLPCGQHLQLHPSPFSSSTPVTFQTTFFFFPTHSLPPPHLPKPRHLHLYTISNLHHHSLIFRAFVHSNPCLTHKPPCLDSQPRSNSPHPIINQYPVQLLPSTKLPFHSQHLTSDNNHHRPQPPEPKPYLTAFNN</sequence>
<name>A0A0S3SV14_PHAAN</name>
<evidence type="ECO:0000313" key="2">
    <source>
        <dbReference type="EMBL" id="BAT96625.1"/>
    </source>
</evidence>
<feature type="region of interest" description="Disordered" evidence="1">
    <location>
        <begin position="213"/>
        <end position="262"/>
    </location>
</feature>
<dbReference type="EMBL" id="AP015041">
    <property type="protein sequence ID" value="BAT96625.1"/>
    <property type="molecule type" value="Genomic_DNA"/>
</dbReference>
<reference evidence="2 3" key="1">
    <citation type="journal article" date="2015" name="Sci. Rep.">
        <title>The power of single molecule real-time sequencing technology in the de novo assembly of a eukaryotic genome.</title>
        <authorList>
            <person name="Sakai H."/>
            <person name="Naito K."/>
            <person name="Ogiso-Tanaka E."/>
            <person name="Takahashi Y."/>
            <person name="Iseki K."/>
            <person name="Muto C."/>
            <person name="Satou K."/>
            <person name="Teruya K."/>
            <person name="Shiroma A."/>
            <person name="Shimoji M."/>
            <person name="Hirano T."/>
            <person name="Itoh T."/>
            <person name="Kaga A."/>
            <person name="Tomooka N."/>
        </authorList>
    </citation>
    <scope>NUCLEOTIDE SEQUENCE [LARGE SCALE GENOMIC DNA]</scope>
    <source>
        <strain evidence="3">cv. Shumari</strain>
    </source>
</reference>
<organism evidence="2 3">
    <name type="scientific">Vigna angularis var. angularis</name>
    <dbReference type="NCBI Taxonomy" id="157739"/>
    <lineage>
        <taxon>Eukaryota</taxon>
        <taxon>Viridiplantae</taxon>
        <taxon>Streptophyta</taxon>
        <taxon>Embryophyta</taxon>
        <taxon>Tracheophyta</taxon>
        <taxon>Spermatophyta</taxon>
        <taxon>Magnoliopsida</taxon>
        <taxon>eudicotyledons</taxon>
        <taxon>Gunneridae</taxon>
        <taxon>Pentapetalae</taxon>
        <taxon>rosids</taxon>
        <taxon>fabids</taxon>
        <taxon>Fabales</taxon>
        <taxon>Fabaceae</taxon>
        <taxon>Papilionoideae</taxon>
        <taxon>50 kb inversion clade</taxon>
        <taxon>NPAAA clade</taxon>
        <taxon>indigoferoid/millettioid clade</taxon>
        <taxon>Phaseoleae</taxon>
        <taxon>Vigna</taxon>
    </lineage>
</organism>
<dbReference type="Proteomes" id="UP000291084">
    <property type="component" value="Chromosome 8"/>
</dbReference>
<keyword evidence="3" id="KW-1185">Reference proteome</keyword>
<evidence type="ECO:0000313" key="3">
    <source>
        <dbReference type="Proteomes" id="UP000291084"/>
    </source>
</evidence>
<protein>
    <submittedName>
        <fullName evidence="2">Uncharacterized protein</fullName>
    </submittedName>
</protein>
<feature type="compositionally biased region" description="Low complexity" evidence="1">
    <location>
        <begin position="219"/>
        <end position="228"/>
    </location>
</feature>
<feature type="region of interest" description="Disordered" evidence="1">
    <location>
        <begin position="365"/>
        <end position="393"/>
    </location>
</feature>